<dbReference type="Gene3D" id="3.40.630.30">
    <property type="match status" value="1"/>
</dbReference>
<organism evidence="2 3">
    <name type="scientific">Sphaerisporangium rufum</name>
    <dbReference type="NCBI Taxonomy" id="1381558"/>
    <lineage>
        <taxon>Bacteria</taxon>
        <taxon>Bacillati</taxon>
        <taxon>Actinomycetota</taxon>
        <taxon>Actinomycetes</taxon>
        <taxon>Streptosporangiales</taxon>
        <taxon>Streptosporangiaceae</taxon>
        <taxon>Sphaerisporangium</taxon>
    </lineage>
</organism>
<proteinExistence type="predicted"/>
<protein>
    <submittedName>
        <fullName evidence="2">N-acetyltransferase</fullName>
    </submittedName>
</protein>
<dbReference type="InterPro" id="IPR016181">
    <property type="entry name" value="Acyl_CoA_acyltransferase"/>
</dbReference>
<evidence type="ECO:0000313" key="3">
    <source>
        <dbReference type="Proteomes" id="UP000655287"/>
    </source>
</evidence>
<dbReference type="InterPro" id="IPR000182">
    <property type="entry name" value="GNAT_dom"/>
</dbReference>
<dbReference type="CDD" id="cd04301">
    <property type="entry name" value="NAT_SF"/>
    <property type="match status" value="1"/>
</dbReference>
<sequence length="174" mass="18475">MLIRRETPGDAAAVRRVHDAAFAKPDGPPGATVESRLVDELRECDGWLPALSLVALDGDGSVAGHVVCTRGTVAGTPALGLGPLGVLPDHQRRGVGGALMHAVLGAADALDEPLVVLLGHRDYYPRFGFRPAVEFGVIPPVAEWGPYFQVRPLNAYDAEIRGAFDYAAPFRNLT</sequence>
<dbReference type="AlphaFoldDB" id="A0A919R746"/>
<gene>
    <name evidence="2" type="primary">yhbS</name>
    <name evidence="2" type="ORF">Sru01_53750</name>
</gene>
<dbReference type="Proteomes" id="UP000655287">
    <property type="component" value="Unassembled WGS sequence"/>
</dbReference>
<dbReference type="RefSeq" id="WP_203991076.1">
    <property type="nucleotide sequence ID" value="NZ_BOOU01000073.1"/>
</dbReference>
<dbReference type="GO" id="GO:0016747">
    <property type="term" value="F:acyltransferase activity, transferring groups other than amino-acyl groups"/>
    <property type="evidence" value="ECO:0007669"/>
    <property type="project" value="InterPro"/>
</dbReference>
<dbReference type="PROSITE" id="PS51186">
    <property type="entry name" value="GNAT"/>
    <property type="match status" value="1"/>
</dbReference>
<comment type="caution">
    <text evidence="2">The sequence shown here is derived from an EMBL/GenBank/DDBJ whole genome shotgun (WGS) entry which is preliminary data.</text>
</comment>
<evidence type="ECO:0000313" key="2">
    <source>
        <dbReference type="EMBL" id="GII80393.1"/>
    </source>
</evidence>
<dbReference type="Pfam" id="PF13527">
    <property type="entry name" value="Acetyltransf_9"/>
    <property type="match status" value="1"/>
</dbReference>
<dbReference type="EMBL" id="BOOU01000073">
    <property type="protein sequence ID" value="GII80393.1"/>
    <property type="molecule type" value="Genomic_DNA"/>
</dbReference>
<evidence type="ECO:0000259" key="1">
    <source>
        <dbReference type="PROSITE" id="PS51186"/>
    </source>
</evidence>
<accession>A0A919R746</accession>
<reference evidence="2" key="1">
    <citation type="submission" date="2021-01" db="EMBL/GenBank/DDBJ databases">
        <title>Whole genome shotgun sequence of Sphaerisporangium rufum NBRC 109079.</title>
        <authorList>
            <person name="Komaki H."/>
            <person name="Tamura T."/>
        </authorList>
    </citation>
    <scope>NUCLEOTIDE SEQUENCE</scope>
    <source>
        <strain evidence="2">NBRC 109079</strain>
    </source>
</reference>
<dbReference type="SUPFAM" id="SSF55729">
    <property type="entry name" value="Acyl-CoA N-acyltransferases (Nat)"/>
    <property type="match status" value="1"/>
</dbReference>
<name>A0A919R746_9ACTN</name>
<keyword evidence="3" id="KW-1185">Reference proteome</keyword>
<feature type="domain" description="N-acetyltransferase" evidence="1">
    <location>
        <begin position="1"/>
        <end position="154"/>
    </location>
</feature>